<keyword evidence="1" id="KW-0812">Transmembrane</keyword>
<dbReference type="EMBL" id="ML213606">
    <property type="protein sequence ID" value="TFK37743.1"/>
    <property type="molecule type" value="Genomic_DNA"/>
</dbReference>
<gene>
    <name evidence="2" type="ORF">BDQ12DRAFT_138585</name>
</gene>
<dbReference type="Proteomes" id="UP000308652">
    <property type="component" value="Unassembled WGS sequence"/>
</dbReference>
<keyword evidence="1" id="KW-0472">Membrane</keyword>
<dbReference type="AlphaFoldDB" id="A0A5C3LZA1"/>
<evidence type="ECO:0000313" key="3">
    <source>
        <dbReference type="Proteomes" id="UP000308652"/>
    </source>
</evidence>
<accession>A0A5C3LZA1</accession>
<evidence type="ECO:0000256" key="1">
    <source>
        <dbReference type="SAM" id="Phobius"/>
    </source>
</evidence>
<sequence>MKFMKLKVALYAFCWMLYIIFVRSRIIRSWLARHSRWGFYGTLGIRISFGECMDSNYECNDSCKGSYFYTRVSDYGLSAYGASVLECGERELFSHYRWK</sequence>
<feature type="transmembrane region" description="Helical" evidence="1">
    <location>
        <begin position="6"/>
        <end position="26"/>
    </location>
</feature>
<proteinExistence type="predicted"/>
<organism evidence="2 3">
    <name type="scientific">Crucibulum laeve</name>
    <dbReference type="NCBI Taxonomy" id="68775"/>
    <lineage>
        <taxon>Eukaryota</taxon>
        <taxon>Fungi</taxon>
        <taxon>Dikarya</taxon>
        <taxon>Basidiomycota</taxon>
        <taxon>Agaricomycotina</taxon>
        <taxon>Agaricomycetes</taxon>
        <taxon>Agaricomycetidae</taxon>
        <taxon>Agaricales</taxon>
        <taxon>Agaricineae</taxon>
        <taxon>Nidulariaceae</taxon>
        <taxon>Crucibulum</taxon>
    </lineage>
</organism>
<reference evidence="2 3" key="1">
    <citation type="journal article" date="2019" name="Nat. Ecol. Evol.">
        <title>Megaphylogeny resolves global patterns of mushroom evolution.</title>
        <authorList>
            <person name="Varga T."/>
            <person name="Krizsan K."/>
            <person name="Foldi C."/>
            <person name="Dima B."/>
            <person name="Sanchez-Garcia M."/>
            <person name="Sanchez-Ramirez S."/>
            <person name="Szollosi G.J."/>
            <person name="Szarkandi J.G."/>
            <person name="Papp V."/>
            <person name="Albert L."/>
            <person name="Andreopoulos W."/>
            <person name="Angelini C."/>
            <person name="Antonin V."/>
            <person name="Barry K.W."/>
            <person name="Bougher N.L."/>
            <person name="Buchanan P."/>
            <person name="Buyck B."/>
            <person name="Bense V."/>
            <person name="Catcheside P."/>
            <person name="Chovatia M."/>
            <person name="Cooper J."/>
            <person name="Damon W."/>
            <person name="Desjardin D."/>
            <person name="Finy P."/>
            <person name="Geml J."/>
            <person name="Haridas S."/>
            <person name="Hughes K."/>
            <person name="Justo A."/>
            <person name="Karasinski D."/>
            <person name="Kautmanova I."/>
            <person name="Kiss B."/>
            <person name="Kocsube S."/>
            <person name="Kotiranta H."/>
            <person name="LaButti K.M."/>
            <person name="Lechner B.E."/>
            <person name="Liimatainen K."/>
            <person name="Lipzen A."/>
            <person name="Lukacs Z."/>
            <person name="Mihaltcheva S."/>
            <person name="Morgado L.N."/>
            <person name="Niskanen T."/>
            <person name="Noordeloos M.E."/>
            <person name="Ohm R.A."/>
            <person name="Ortiz-Santana B."/>
            <person name="Ovrebo C."/>
            <person name="Racz N."/>
            <person name="Riley R."/>
            <person name="Savchenko A."/>
            <person name="Shiryaev A."/>
            <person name="Soop K."/>
            <person name="Spirin V."/>
            <person name="Szebenyi C."/>
            <person name="Tomsovsky M."/>
            <person name="Tulloss R.E."/>
            <person name="Uehling J."/>
            <person name="Grigoriev I.V."/>
            <person name="Vagvolgyi C."/>
            <person name="Papp T."/>
            <person name="Martin F.M."/>
            <person name="Miettinen O."/>
            <person name="Hibbett D.S."/>
            <person name="Nagy L.G."/>
        </authorList>
    </citation>
    <scope>NUCLEOTIDE SEQUENCE [LARGE SCALE GENOMIC DNA]</scope>
    <source>
        <strain evidence="2 3">CBS 166.37</strain>
    </source>
</reference>
<keyword evidence="3" id="KW-1185">Reference proteome</keyword>
<evidence type="ECO:0000313" key="2">
    <source>
        <dbReference type="EMBL" id="TFK37743.1"/>
    </source>
</evidence>
<name>A0A5C3LZA1_9AGAR</name>
<protein>
    <submittedName>
        <fullName evidence="2">Uncharacterized protein</fullName>
    </submittedName>
</protein>
<keyword evidence="1" id="KW-1133">Transmembrane helix</keyword>